<dbReference type="RefSeq" id="WP_106306699.1">
    <property type="nucleotide sequence ID" value="NZ_PVWO01000204.1"/>
</dbReference>
<comment type="caution">
    <text evidence="2">The sequence shown here is derived from an EMBL/GenBank/DDBJ whole genome shotgun (WGS) entry which is preliminary data.</text>
</comment>
<dbReference type="InterPro" id="IPR037401">
    <property type="entry name" value="SnoaL-like"/>
</dbReference>
<keyword evidence="3" id="KW-1185">Reference proteome</keyword>
<feature type="domain" description="SnoaL-like" evidence="1">
    <location>
        <begin position="10"/>
        <end position="123"/>
    </location>
</feature>
<evidence type="ECO:0000259" key="1">
    <source>
        <dbReference type="Pfam" id="PF13474"/>
    </source>
</evidence>
<sequence>MRVEELEFAKQVFCAYNGCFMRRDLEALRKLYTDDGSFVYFDNHADCDSHNLDDHLSKVGEFFKAGEIVELETEVLGCSVQRESATIAAHVRYKRENPEPGVRASVFLERHGEEWKIRHIHYSTNPNKVDT</sequence>
<evidence type="ECO:0000313" key="2">
    <source>
        <dbReference type="EMBL" id="PSB55181.1"/>
    </source>
</evidence>
<protein>
    <recommendedName>
        <fullName evidence="1">SnoaL-like domain-containing protein</fullName>
    </recommendedName>
</protein>
<gene>
    <name evidence="2" type="ORF">C7B77_15825</name>
</gene>
<dbReference type="Proteomes" id="UP000238937">
    <property type="component" value="Unassembled WGS sequence"/>
</dbReference>
<dbReference type="OrthoDB" id="7279501at2"/>
<name>A0A2T1GCT9_9CYAN</name>
<dbReference type="InterPro" id="IPR032710">
    <property type="entry name" value="NTF2-like_dom_sf"/>
</dbReference>
<dbReference type="Pfam" id="PF13474">
    <property type="entry name" value="SnoaL_3"/>
    <property type="match status" value="1"/>
</dbReference>
<dbReference type="EMBL" id="PVWO01000204">
    <property type="protein sequence ID" value="PSB55181.1"/>
    <property type="molecule type" value="Genomic_DNA"/>
</dbReference>
<accession>A0A2T1GCT9</accession>
<dbReference type="SUPFAM" id="SSF54427">
    <property type="entry name" value="NTF2-like"/>
    <property type="match status" value="1"/>
</dbReference>
<evidence type="ECO:0000313" key="3">
    <source>
        <dbReference type="Proteomes" id="UP000238937"/>
    </source>
</evidence>
<dbReference type="AlphaFoldDB" id="A0A2T1GCT9"/>
<reference evidence="2 3" key="1">
    <citation type="submission" date="2018-03" db="EMBL/GenBank/DDBJ databases">
        <title>The ancient ancestry and fast evolution of plastids.</title>
        <authorList>
            <person name="Moore K.R."/>
            <person name="Magnabosco C."/>
            <person name="Momper L."/>
            <person name="Gold D.A."/>
            <person name="Bosak T."/>
            <person name="Fournier G.P."/>
        </authorList>
    </citation>
    <scope>NUCLEOTIDE SEQUENCE [LARGE SCALE GENOMIC DNA]</scope>
    <source>
        <strain evidence="2 3">CCALA 037</strain>
    </source>
</reference>
<dbReference type="Gene3D" id="3.10.450.50">
    <property type="match status" value="1"/>
</dbReference>
<organism evidence="2 3">
    <name type="scientific">Chamaesiphon polymorphus CCALA 037</name>
    <dbReference type="NCBI Taxonomy" id="2107692"/>
    <lineage>
        <taxon>Bacteria</taxon>
        <taxon>Bacillati</taxon>
        <taxon>Cyanobacteriota</taxon>
        <taxon>Cyanophyceae</taxon>
        <taxon>Gomontiellales</taxon>
        <taxon>Chamaesiphonaceae</taxon>
        <taxon>Chamaesiphon</taxon>
    </lineage>
</organism>
<proteinExistence type="predicted"/>